<dbReference type="Proteomes" id="UP000234740">
    <property type="component" value="Unassembled WGS sequence"/>
</dbReference>
<name>A0AB36X3Z3_LACGS</name>
<dbReference type="InterPro" id="IPR029050">
    <property type="entry name" value="Immunoprotect_excell_Ig-like"/>
</dbReference>
<gene>
    <name evidence="4" type="ORF">CYJ86_01210</name>
</gene>
<feature type="region of interest" description="Disordered" evidence="2">
    <location>
        <begin position="68"/>
        <end position="97"/>
    </location>
</feature>
<dbReference type="Gene3D" id="2.60.40.1240">
    <property type="match status" value="1"/>
</dbReference>
<dbReference type="EMBL" id="PKKC01000001">
    <property type="protein sequence ID" value="PKZ91125.1"/>
    <property type="molecule type" value="Genomic_DNA"/>
</dbReference>
<comment type="caution">
    <text evidence="4">The sequence shown here is derived from an EMBL/GenBank/DDBJ whole genome shotgun (WGS) entry which is preliminary data.</text>
</comment>
<dbReference type="Pfam" id="PF16729">
    <property type="entry name" value="DUF5067"/>
    <property type="match status" value="1"/>
</dbReference>
<feature type="domain" description="DUF5067" evidence="3">
    <location>
        <begin position="88"/>
        <end position="215"/>
    </location>
</feature>
<proteinExistence type="predicted"/>
<sequence length="264" mass="29337">MKSINNLTAGALDARSCRPRICNLSIVHNTSDVKPKVIVEAIMKRRYIIAASALALIGLATSACSNHNNEQAKKTDKLEKMTDKADKEAKEKSKTGSSNKFVGNTFKTKKGSIKIEKLTKVTLKNATPDGDIHYIIIDSSFTNKAKKGVTPEDFFMDNLKVEQKLAKSTHEVGGERSQFEDDLTPWKDKINAKLNKVDPDQTVQFAMSFQLDKDNGDKDIDTYLLQPWNSDTVDSYGKPLNIKVSATQTITVPKDDDSNTDDDY</sequence>
<evidence type="ECO:0000313" key="5">
    <source>
        <dbReference type="Proteomes" id="UP000234740"/>
    </source>
</evidence>
<evidence type="ECO:0000259" key="3">
    <source>
        <dbReference type="Pfam" id="PF16729"/>
    </source>
</evidence>
<dbReference type="InterPro" id="IPR031989">
    <property type="entry name" value="DUF5067"/>
</dbReference>
<reference evidence="4 5" key="1">
    <citation type="submission" date="2017-12" db="EMBL/GenBank/DDBJ databases">
        <title>Phylogenetic diversity of female urinary microbiome.</title>
        <authorList>
            <person name="Thomas-White K."/>
            <person name="Wolfe A.J."/>
        </authorList>
    </citation>
    <scope>NUCLEOTIDE SEQUENCE [LARGE SCALE GENOMIC DNA]</scope>
    <source>
        <strain evidence="4 5">UMB0099</strain>
    </source>
</reference>
<keyword evidence="1" id="KW-0732">Signal</keyword>
<evidence type="ECO:0000256" key="2">
    <source>
        <dbReference type="SAM" id="MobiDB-lite"/>
    </source>
</evidence>
<dbReference type="AlphaFoldDB" id="A0AB36X3Z3"/>
<protein>
    <recommendedName>
        <fullName evidence="3">DUF5067 domain-containing protein</fullName>
    </recommendedName>
</protein>
<evidence type="ECO:0000313" key="4">
    <source>
        <dbReference type="EMBL" id="PKZ91125.1"/>
    </source>
</evidence>
<feature type="compositionally biased region" description="Basic and acidic residues" evidence="2">
    <location>
        <begin position="70"/>
        <end position="94"/>
    </location>
</feature>
<evidence type="ECO:0000256" key="1">
    <source>
        <dbReference type="ARBA" id="ARBA00022729"/>
    </source>
</evidence>
<organism evidence="4 5">
    <name type="scientific">Lactobacillus gasseri</name>
    <dbReference type="NCBI Taxonomy" id="1596"/>
    <lineage>
        <taxon>Bacteria</taxon>
        <taxon>Bacillati</taxon>
        <taxon>Bacillota</taxon>
        <taxon>Bacilli</taxon>
        <taxon>Lactobacillales</taxon>
        <taxon>Lactobacillaceae</taxon>
        <taxon>Lactobacillus</taxon>
    </lineage>
</organism>
<accession>A0AB36X3Z3</accession>